<organism evidence="2 3">
    <name type="scientific">Micromonospora matsumotoense</name>
    <dbReference type="NCBI Taxonomy" id="121616"/>
    <lineage>
        <taxon>Bacteria</taxon>
        <taxon>Bacillati</taxon>
        <taxon>Actinomycetota</taxon>
        <taxon>Actinomycetes</taxon>
        <taxon>Micromonosporales</taxon>
        <taxon>Micromonosporaceae</taxon>
        <taxon>Micromonospora</taxon>
    </lineage>
</organism>
<protein>
    <submittedName>
        <fullName evidence="2">Uncharacterized protein</fullName>
    </submittedName>
</protein>
<gene>
    <name evidence="2" type="ORF">GA0070216_1385</name>
</gene>
<dbReference type="Proteomes" id="UP000198797">
    <property type="component" value="Unassembled WGS sequence"/>
</dbReference>
<proteinExistence type="predicted"/>
<dbReference type="EMBL" id="FMCU01000038">
    <property type="protein sequence ID" value="SCF49775.1"/>
    <property type="molecule type" value="Genomic_DNA"/>
</dbReference>
<keyword evidence="1" id="KW-1133">Transmembrane helix</keyword>
<feature type="transmembrane region" description="Helical" evidence="1">
    <location>
        <begin position="46"/>
        <end position="64"/>
    </location>
</feature>
<dbReference type="AlphaFoldDB" id="A0A1C5AX11"/>
<accession>A0A1C5AX11</accession>
<evidence type="ECO:0000256" key="1">
    <source>
        <dbReference type="SAM" id="Phobius"/>
    </source>
</evidence>
<keyword evidence="1" id="KW-0472">Membrane</keyword>
<dbReference type="RefSeq" id="WP_091254702.1">
    <property type="nucleotide sequence ID" value="NZ_CP192025.1"/>
</dbReference>
<evidence type="ECO:0000313" key="2">
    <source>
        <dbReference type="EMBL" id="SCF49775.1"/>
    </source>
</evidence>
<feature type="transmembrane region" description="Helical" evidence="1">
    <location>
        <begin position="12"/>
        <end position="34"/>
    </location>
</feature>
<keyword evidence="3" id="KW-1185">Reference proteome</keyword>
<evidence type="ECO:0000313" key="3">
    <source>
        <dbReference type="Proteomes" id="UP000198797"/>
    </source>
</evidence>
<sequence>MGSSPSDTALFGIITVAILASGLGVFAVGTHSVATRPTVNLWVTRIAIAAGTVLFLGLILWAGLGGDGG</sequence>
<keyword evidence="1" id="KW-0812">Transmembrane</keyword>
<name>A0A1C5AX11_9ACTN</name>
<reference evidence="3" key="1">
    <citation type="submission" date="2016-06" db="EMBL/GenBank/DDBJ databases">
        <authorList>
            <person name="Varghese N."/>
            <person name="Submissions Spin"/>
        </authorList>
    </citation>
    <scope>NUCLEOTIDE SEQUENCE [LARGE SCALE GENOMIC DNA]</scope>
    <source>
        <strain evidence="3">DSM 44100</strain>
    </source>
</reference>